<accession>A0A916LC50</accession>
<dbReference type="EMBL" id="CSBK01001097">
    <property type="protein sequence ID" value="COY30562.1"/>
    <property type="molecule type" value="Genomic_DNA"/>
</dbReference>
<gene>
    <name evidence="1" type="ORF">ERS007739_02409</name>
</gene>
<name>A0A916LC50_MYCTX</name>
<organism evidence="1 2">
    <name type="scientific">Mycobacterium tuberculosis</name>
    <dbReference type="NCBI Taxonomy" id="1773"/>
    <lineage>
        <taxon>Bacteria</taxon>
        <taxon>Bacillati</taxon>
        <taxon>Actinomycetota</taxon>
        <taxon>Actinomycetes</taxon>
        <taxon>Mycobacteriales</taxon>
        <taxon>Mycobacteriaceae</taxon>
        <taxon>Mycobacterium</taxon>
        <taxon>Mycobacterium tuberculosis complex</taxon>
    </lineage>
</organism>
<dbReference type="Proteomes" id="UP000039021">
    <property type="component" value="Unassembled WGS sequence"/>
</dbReference>
<evidence type="ECO:0000313" key="2">
    <source>
        <dbReference type="Proteomes" id="UP000039021"/>
    </source>
</evidence>
<dbReference type="AlphaFoldDB" id="A0A916LC50"/>
<evidence type="ECO:0000313" key="1">
    <source>
        <dbReference type="EMBL" id="COY30562.1"/>
    </source>
</evidence>
<proteinExistence type="predicted"/>
<reference evidence="2" key="1">
    <citation type="submission" date="2015-03" db="EMBL/GenBank/DDBJ databases">
        <authorList>
            <consortium name="Pathogen Informatics"/>
        </authorList>
    </citation>
    <scope>NUCLEOTIDE SEQUENCE [LARGE SCALE GENOMIC DNA]</scope>
    <source>
        <strain evidence="2">N09902308</strain>
    </source>
</reference>
<sequence length="34" mass="3251">MVGAAAAALAALIDEPMFAKSVAAAATNSGTTTR</sequence>
<comment type="caution">
    <text evidence="1">The sequence shown here is derived from an EMBL/GenBank/DDBJ whole genome shotgun (WGS) entry which is preliminary data.</text>
</comment>
<protein>
    <submittedName>
        <fullName evidence="1">Uncharacterized protein</fullName>
    </submittedName>
</protein>